<accession>A0ABS9SRR1</accession>
<feature type="region of interest" description="Disordered" evidence="1">
    <location>
        <begin position="1"/>
        <end position="170"/>
    </location>
</feature>
<feature type="compositionally biased region" description="Basic residues" evidence="1">
    <location>
        <begin position="1"/>
        <end position="17"/>
    </location>
</feature>
<comment type="caution">
    <text evidence="2">The sequence shown here is derived from an EMBL/GenBank/DDBJ whole genome shotgun (WGS) entry which is preliminary data.</text>
</comment>
<reference evidence="2" key="1">
    <citation type="submission" date="2022-03" db="EMBL/GenBank/DDBJ databases">
        <authorList>
            <person name="Santos J.D.N."/>
            <person name="Kallscheuer N."/>
            <person name="Jogler C."/>
            <person name="Lage O.M."/>
        </authorList>
    </citation>
    <scope>NUCLEOTIDE SEQUENCE</scope>
    <source>
        <strain evidence="2">M600PL45_2</strain>
    </source>
</reference>
<evidence type="ECO:0000313" key="2">
    <source>
        <dbReference type="EMBL" id="MCH6158964.1"/>
    </source>
</evidence>
<gene>
    <name evidence="2" type="ORF">MMA15_00575</name>
</gene>
<proteinExistence type="predicted"/>
<organism evidence="2 3">
    <name type="scientific">Streptomyces marispadix</name>
    <dbReference type="NCBI Taxonomy" id="2922868"/>
    <lineage>
        <taxon>Bacteria</taxon>
        <taxon>Bacillati</taxon>
        <taxon>Actinomycetota</taxon>
        <taxon>Actinomycetes</taxon>
        <taxon>Kitasatosporales</taxon>
        <taxon>Streptomycetaceae</taxon>
        <taxon>Streptomyces</taxon>
    </lineage>
</organism>
<evidence type="ECO:0000313" key="3">
    <source>
        <dbReference type="Proteomes" id="UP001166784"/>
    </source>
</evidence>
<feature type="compositionally biased region" description="Basic residues" evidence="1">
    <location>
        <begin position="100"/>
        <end position="110"/>
    </location>
</feature>
<keyword evidence="3" id="KW-1185">Reference proteome</keyword>
<evidence type="ECO:0000256" key="1">
    <source>
        <dbReference type="SAM" id="MobiDB-lite"/>
    </source>
</evidence>
<dbReference type="EMBL" id="JAKWJU010000002">
    <property type="protein sequence ID" value="MCH6158964.1"/>
    <property type="molecule type" value="Genomic_DNA"/>
</dbReference>
<name>A0ABS9SRR1_9ACTN</name>
<feature type="compositionally biased region" description="Polar residues" evidence="1">
    <location>
        <begin position="154"/>
        <end position="170"/>
    </location>
</feature>
<feature type="compositionally biased region" description="Low complexity" evidence="1">
    <location>
        <begin position="58"/>
        <end position="72"/>
    </location>
</feature>
<protein>
    <submittedName>
        <fullName evidence="2">Uncharacterized protein</fullName>
    </submittedName>
</protein>
<feature type="compositionally biased region" description="Basic and acidic residues" evidence="1">
    <location>
        <begin position="112"/>
        <end position="123"/>
    </location>
</feature>
<sequence>MAAQCRRRDRARKLARRRGGDPSGGEPGQERGGRGGSRRTGRGARSRRGRRCPRADRAPLGGRARLAASAADGGTGTGAGHLRARLRTRLRAGATARCLRTGRRRGRVGRAGRAEPRRAREKGPSGSGRKTRQEEASSTVPTSARPAPAVCTARSLSFSTPRAASAVTTG</sequence>
<reference evidence="2" key="2">
    <citation type="journal article" date="2023" name="Int. J. Syst. Evol. Microbiol.">
        <title>Streptomyces marispadix sp. nov., isolated from marine beach sediment of the Northern Coast of Portugal.</title>
        <authorList>
            <person name="dos Santos J.D.N."/>
            <person name="Vitorino I.R."/>
            <person name="Kallscheuer N."/>
            <person name="Srivastava A."/>
            <person name="Krautwurst S."/>
            <person name="Marz M."/>
            <person name="Jogler C."/>
            <person name="Lobo Da Cunha A."/>
            <person name="Catita J."/>
            <person name="Goncalves H."/>
            <person name="Gonzalez I."/>
            <person name="Reyes F."/>
            <person name="Lage O.M."/>
        </authorList>
    </citation>
    <scope>NUCLEOTIDE SEQUENCE</scope>
    <source>
        <strain evidence="2">M600PL45_2</strain>
    </source>
</reference>
<dbReference type="Proteomes" id="UP001166784">
    <property type="component" value="Unassembled WGS sequence"/>
</dbReference>
<feature type="compositionally biased region" description="Basic residues" evidence="1">
    <location>
        <begin position="36"/>
        <end position="52"/>
    </location>
</feature>